<dbReference type="Pfam" id="PF04397">
    <property type="entry name" value="LytTR"/>
    <property type="match status" value="1"/>
</dbReference>
<dbReference type="GO" id="GO:0005829">
    <property type="term" value="C:cytosol"/>
    <property type="evidence" value="ECO:0007669"/>
    <property type="project" value="TreeGrafter"/>
</dbReference>
<dbReference type="AlphaFoldDB" id="A0A6P0ULU6"/>
<name>A0A6P0ULU6_9FLAO</name>
<dbReference type="GO" id="GO:0006355">
    <property type="term" value="P:regulation of DNA-templated transcription"/>
    <property type="evidence" value="ECO:0007669"/>
    <property type="project" value="TreeGrafter"/>
</dbReference>
<evidence type="ECO:0000256" key="1">
    <source>
        <dbReference type="ARBA" id="ARBA00023125"/>
    </source>
</evidence>
<keyword evidence="1" id="KW-0238">DNA-binding</keyword>
<dbReference type="PROSITE" id="PS50110">
    <property type="entry name" value="RESPONSE_REGULATORY"/>
    <property type="match status" value="1"/>
</dbReference>
<dbReference type="InterPro" id="IPR001789">
    <property type="entry name" value="Sig_transdc_resp-reg_receiver"/>
</dbReference>
<evidence type="ECO:0000313" key="5">
    <source>
        <dbReference type="EMBL" id="NER14204.1"/>
    </source>
</evidence>
<dbReference type="Proteomes" id="UP000468581">
    <property type="component" value="Unassembled WGS sequence"/>
</dbReference>
<dbReference type="PROSITE" id="PS50930">
    <property type="entry name" value="HTH_LYTTR"/>
    <property type="match status" value="1"/>
</dbReference>
<dbReference type="PANTHER" id="PTHR48111">
    <property type="entry name" value="REGULATOR OF RPOS"/>
    <property type="match status" value="1"/>
</dbReference>
<reference evidence="5 6" key="1">
    <citation type="submission" date="2020-01" db="EMBL/GenBank/DDBJ databases">
        <title>Leptobacterium flavescens.</title>
        <authorList>
            <person name="Wang G."/>
        </authorList>
    </citation>
    <scope>NUCLEOTIDE SEQUENCE [LARGE SCALE GENOMIC DNA]</scope>
    <source>
        <strain evidence="5 6">KCTC 22160</strain>
    </source>
</reference>
<dbReference type="InterPro" id="IPR007492">
    <property type="entry name" value="LytTR_DNA-bd_dom"/>
</dbReference>
<organism evidence="5 6">
    <name type="scientific">Leptobacterium flavescens</name>
    <dbReference type="NCBI Taxonomy" id="472055"/>
    <lineage>
        <taxon>Bacteria</taxon>
        <taxon>Pseudomonadati</taxon>
        <taxon>Bacteroidota</taxon>
        <taxon>Flavobacteriia</taxon>
        <taxon>Flavobacteriales</taxon>
        <taxon>Flavobacteriaceae</taxon>
        <taxon>Leptobacterium</taxon>
    </lineage>
</organism>
<keyword evidence="2" id="KW-0597">Phosphoprotein</keyword>
<dbReference type="Gene3D" id="3.40.50.2300">
    <property type="match status" value="1"/>
</dbReference>
<dbReference type="GO" id="GO:0032993">
    <property type="term" value="C:protein-DNA complex"/>
    <property type="evidence" value="ECO:0007669"/>
    <property type="project" value="TreeGrafter"/>
</dbReference>
<dbReference type="SMART" id="SM00850">
    <property type="entry name" value="LytTR"/>
    <property type="match status" value="1"/>
</dbReference>
<dbReference type="GO" id="GO:0000976">
    <property type="term" value="F:transcription cis-regulatory region binding"/>
    <property type="evidence" value="ECO:0007669"/>
    <property type="project" value="TreeGrafter"/>
</dbReference>
<dbReference type="RefSeq" id="WP_163607460.1">
    <property type="nucleotide sequence ID" value="NZ_JAABOO010000002.1"/>
</dbReference>
<proteinExistence type="predicted"/>
<feature type="domain" description="Response regulatory" evidence="3">
    <location>
        <begin position="4"/>
        <end position="116"/>
    </location>
</feature>
<dbReference type="Gene3D" id="2.40.50.1020">
    <property type="entry name" value="LytTr DNA-binding domain"/>
    <property type="match status" value="1"/>
</dbReference>
<evidence type="ECO:0000256" key="2">
    <source>
        <dbReference type="PROSITE-ProRule" id="PRU00169"/>
    </source>
</evidence>
<evidence type="ECO:0000259" key="4">
    <source>
        <dbReference type="PROSITE" id="PS50930"/>
    </source>
</evidence>
<feature type="modified residue" description="4-aspartylphosphate" evidence="2">
    <location>
        <position position="56"/>
    </location>
</feature>
<dbReference type="InterPro" id="IPR039420">
    <property type="entry name" value="WalR-like"/>
</dbReference>
<dbReference type="PANTHER" id="PTHR48111:SF17">
    <property type="entry name" value="TRANSCRIPTIONAL REGULATORY PROTEIN YPDB"/>
    <property type="match status" value="1"/>
</dbReference>
<dbReference type="GO" id="GO:0000156">
    <property type="term" value="F:phosphorelay response regulator activity"/>
    <property type="evidence" value="ECO:0007669"/>
    <property type="project" value="TreeGrafter"/>
</dbReference>
<dbReference type="Pfam" id="PF00072">
    <property type="entry name" value="Response_reg"/>
    <property type="match status" value="1"/>
</dbReference>
<comment type="caution">
    <text evidence="5">The sequence shown here is derived from an EMBL/GenBank/DDBJ whole genome shotgun (WGS) entry which is preliminary data.</text>
</comment>
<evidence type="ECO:0000259" key="3">
    <source>
        <dbReference type="PROSITE" id="PS50110"/>
    </source>
</evidence>
<keyword evidence="6" id="KW-1185">Reference proteome</keyword>
<dbReference type="SMART" id="SM00448">
    <property type="entry name" value="REC"/>
    <property type="match status" value="1"/>
</dbReference>
<accession>A0A6P0ULU6</accession>
<feature type="domain" description="HTH LytTR-type" evidence="4">
    <location>
        <begin position="132"/>
        <end position="202"/>
    </location>
</feature>
<dbReference type="SUPFAM" id="SSF52172">
    <property type="entry name" value="CheY-like"/>
    <property type="match status" value="1"/>
</dbReference>
<protein>
    <submittedName>
        <fullName evidence="5">Response regulator</fullName>
    </submittedName>
</protein>
<dbReference type="EMBL" id="JAABOO010000002">
    <property type="protein sequence ID" value="NER14204.1"/>
    <property type="molecule type" value="Genomic_DNA"/>
</dbReference>
<gene>
    <name evidence="5" type="ORF">GWK08_12185</name>
</gene>
<sequence length="230" mass="26025">MKIKCLIIDDEPSSQNVLKNFIEDLSFLELSHVCNNAIDAIEYLKADTSVELLFLDINMPKISGLSFYRSLQNPPDVIFTTAYPQYAVEGFEVNAVDYLLKPFSFDRFFTAVNKVLDKRKEEQAKDREAPYLMIKSNKVLHKVLISDIFYVEALGDYVKVHLKDSNIVTNSTFTNILEALKNAQFIRTHKSFAINPGKLNSVSGNQAIIGPYTVPIGQKYKADFIKIISG</sequence>
<evidence type="ECO:0000313" key="6">
    <source>
        <dbReference type="Proteomes" id="UP000468581"/>
    </source>
</evidence>
<dbReference type="InterPro" id="IPR011006">
    <property type="entry name" value="CheY-like_superfamily"/>
</dbReference>